<evidence type="ECO:0000256" key="2">
    <source>
        <dbReference type="ARBA" id="ARBA00022801"/>
    </source>
</evidence>
<dbReference type="InterPro" id="IPR006473">
    <property type="entry name" value="Peptidase_C58_Yopt"/>
</dbReference>
<dbReference type="GO" id="GO:0008233">
    <property type="term" value="F:peptidase activity"/>
    <property type="evidence" value="ECO:0007669"/>
    <property type="project" value="UniProtKB-KW"/>
</dbReference>
<gene>
    <name evidence="5" type="ORF">NX722_25570</name>
</gene>
<feature type="domain" description="Peptidase C58 YopT-type" evidence="4">
    <location>
        <begin position="39"/>
        <end position="192"/>
    </location>
</feature>
<dbReference type="Gene3D" id="3.90.70.20">
    <property type="match status" value="1"/>
</dbReference>
<evidence type="ECO:0000313" key="5">
    <source>
        <dbReference type="EMBL" id="MCW7555936.1"/>
    </source>
</evidence>
<sequence length="211" mass="23256">MFTKIFPIVNIESAFCHWKIDPSGNIKASHIGGVKKPLGICSAMLMVWFKKSIASYGEIKSAVDLGSQHLMAIVNSSLFKKTMYGREYGMKEVNSLREAVSVLLASQGLRAVSPHIQLSTGFNPVQATAYVARSKGYCIIVLKHKDGGYHTLGGRSENGVYDFFDPNFGLFRSHDEPSFLKGMVEHLNNHYYLNNGFATGFGMISGVSMCE</sequence>
<evidence type="ECO:0000256" key="1">
    <source>
        <dbReference type="ARBA" id="ARBA00022670"/>
    </source>
</evidence>
<dbReference type="GO" id="GO:0006508">
    <property type="term" value="P:proteolysis"/>
    <property type="evidence" value="ECO:0007669"/>
    <property type="project" value="UniProtKB-KW"/>
</dbReference>
<comment type="caution">
    <text evidence="5">The sequence shown here is derived from an EMBL/GenBank/DDBJ whole genome shotgun (WGS) entry which is preliminary data.</text>
</comment>
<dbReference type="InterPro" id="IPR038765">
    <property type="entry name" value="Papain-like_cys_pep_sf"/>
</dbReference>
<dbReference type="RefSeq" id="WP_262565669.1">
    <property type="nucleotide sequence ID" value="NZ_JAPFCC010000001.1"/>
</dbReference>
<keyword evidence="2" id="KW-0378">Hydrolase</keyword>
<keyword evidence="3" id="KW-0788">Thiol protease</keyword>
<keyword evidence="1 5" id="KW-0645">Protease</keyword>
<dbReference type="Pfam" id="PF03543">
    <property type="entry name" value="Peptidase_C58"/>
    <property type="match status" value="1"/>
</dbReference>
<keyword evidence="6" id="KW-1185">Reference proteome</keyword>
<name>A0ABT3N2T9_9GAMM</name>
<proteinExistence type="predicted"/>
<organism evidence="5 6">
    <name type="scientific">Endozoicomonas gorgoniicola</name>
    <dbReference type="NCBI Taxonomy" id="1234144"/>
    <lineage>
        <taxon>Bacteria</taxon>
        <taxon>Pseudomonadati</taxon>
        <taxon>Pseudomonadota</taxon>
        <taxon>Gammaproteobacteria</taxon>
        <taxon>Oceanospirillales</taxon>
        <taxon>Endozoicomonadaceae</taxon>
        <taxon>Endozoicomonas</taxon>
    </lineage>
</organism>
<evidence type="ECO:0000313" key="6">
    <source>
        <dbReference type="Proteomes" id="UP001209854"/>
    </source>
</evidence>
<protein>
    <submittedName>
        <fullName evidence="5">YopT-type cysteine protease domain-containing protein</fullName>
    </submittedName>
</protein>
<dbReference type="Proteomes" id="UP001209854">
    <property type="component" value="Unassembled WGS sequence"/>
</dbReference>
<evidence type="ECO:0000256" key="3">
    <source>
        <dbReference type="ARBA" id="ARBA00022807"/>
    </source>
</evidence>
<reference evidence="5 6" key="1">
    <citation type="submission" date="2022-10" db="EMBL/GenBank/DDBJ databases">
        <title>High-quality genome sequences of two octocoral-associated bacteria, Endozoicomonas euniceicola EF212 and Endozoicomonas gorgoniicola PS125.</title>
        <authorList>
            <person name="Chiou Y.-J."/>
            <person name="Chen Y.-H."/>
        </authorList>
    </citation>
    <scope>NUCLEOTIDE SEQUENCE [LARGE SCALE GENOMIC DNA]</scope>
    <source>
        <strain evidence="5 6">PS125</strain>
    </source>
</reference>
<dbReference type="EMBL" id="JAPFCC010000001">
    <property type="protein sequence ID" value="MCW7555936.1"/>
    <property type="molecule type" value="Genomic_DNA"/>
</dbReference>
<dbReference type="SUPFAM" id="SSF54001">
    <property type="entry name" value="Cysteine proteinases"/>
    <property type="match status" value="1"/>
</dbReference>
<evidence type="ECO:0000259" key="4">
    <source>
        <dbReference type="Pfam" id="PF03543"/>
    </source>
</evidence>
<accession>A0ABT3N2T9</accession>